<evidence type="ECO:0000259" key="5">
    <source>
        <dbReference type="PROSITE" id="PS01124"/>
    </source>
</evidence>
<dbReference type="InterPro" id="IPR020449">
    <property type="entry name" value="Tscrpt_reg_AraC-type_HTH"/>
</dbReference>
<dbReference type="PROSITE" id="PS01124">
    <property type="entry name" value="HTH_ARAC_FAMILY_2"/>
    <property type="match status" value="1"/>
</dbReference>
<dbReference type="InterPro" id="IPR009057">
    <property type="entry name" value="Homeodomain-like_sf"/>
</dbReference>
<organism evidence="7 9">
    <name type="scientific">Leptospira perolatii</name>
    <dbReference type="NCBI Taxonomy" id="2023191"/>
    <lineage>
        <taxon>Bacteria</taxon>
        <taxon>Pseudomonadati</taxon>
        <taxon>Spirochaetota</taxon>
        <taxon>Spirochaetia</taxon>
        <taxon>Leptospirales</taxon>
        <taxon>Leptospiraceae</taxon>
        <taxon>Leptospira</taxon>
    </lineage>
</organism>
<dbReference type="PANTHER" id="PTHR43280:SF29">
    <property type="entry name" value="ARAC-FAMILY TRANSCRIPTIONAL REGULATOR"/>
    <property type="match status" value="1"/>
</dbReference>
<dbReference type="PANTHER" id="PTHR43280">
    <property type="entry name" value="ARAC-FAMILY TRANSCRIPTIONAL REGULATOR"/>
    <property type="match status" value="1"/>
</dbReference>
<dbReference type="EMBL" id="NPDZ01000004">
    <property type="protein sequence ID" value="PJZ73476.1"/>
    <property type="molecule type" value="Genomic_DNA"/>
</dbReference>
<dbReference type="Pfam" id="PF12833">
    <property type="entry name" value="HTH_18"/>
    <property type="match status" value="1"/>
</dbReference>
<protein>
    <submittedName>
        <fullName evidence="7">AraC family transcriptional regulator</fullName>
    </submittedName>
</protein>
<feature type="transmembrane region" description="Helical" evidence="4">
    <location>
        <begin position="6"/>
        <end position="24"/>
    </location>
</feature>
<evidence type="ECO:0000256" key="3">
    <source>
        <dbReference type="ARBA" id="ARBA00023163"/>
    </source>
</evidence>
<accession>A0A2M9ZN15</accession>
<keyword evidence="8" id="KW-1185">Reference proteome</keyword>
<reference evidence="8 9" key="1">
    <citation type="submission" date="2017-07" db="EMBL/GenBank/DDBJ databases">
        <title>Leptospira spp. isolated from tropical soils.</title>
        <authorList>
            <person name="Thibeaux R."/>
            <person name="Iraola G."/>
            <person name="Ferres I."/>
            <person name="Bierque E."/>
            <person name="Girault D."/>
            <person name="Soupe-Gilbert M.-E."/>
            <person name="Picardeau M."/>
            <person name="Goarant C."/>
        </authorList>
    </citation>
    <scope>NUCLEOTIDE SEQUENCE [LARGE SCALE GENOMIC DNA]</scope>
    <source>
        <strain evidence="7 9">FH1-B-B1</strain>
        <strain evidence="6 8">FH1-B-C1</strain>
    </source>
</reference>
<proteinExistence type="predicted"/>
<dbReference type="OrthoDB" id="9778008at2"/>
<keyword evidence="4" id="KW-1133">Transmembrane helix</keyword>
<dbReference type="GO" id="GO:0003700">
    <property type="term" value="F:DNA-binding transcription factor activity"/>
    <property type="evidence" value="ECO:0007669"/>
    <property type="project" value="InterPro"/>
</dbReference>
<evidence type="ECO:0000313" key="9">
    <source>
        <dbReference type="Proteomes" id="UP000231990"/>
    </source>
</evidence>
<dbReference type="PROSITE" id="PS00041">
    <property type="entry name" value="HTH_ARAC_FAMILY_1"/>
    <property type="match status" value="1"/>
</dbReference>
<feature type="transmembrane region" description="Helical" evidence="4">
    <location>
        <begin position="198"/>
        <end position="216"/>
    </location>
</feature>
<dbReference type="Proteomes" id="UP000231990">
    <property type="component" value="Unassembled WGS sequence"/>
</dbReference>
<evidence type="ECO:0000256" key="2">
    <source>
        <dbReference type="ARBA" id="ARBA00023125"/>
    </source>
</evidence>
<name>A0A2M9ZN15_9LEPT</name>
<feature type="domain" description="HTH araC/xylS-type" evidence="5">
    <location>
        <begin position="244"/>
        <end position="349"/>
    </location>
</feature>
<feature type="transmembrane region" description="Helical" evidence="4">
    <location>
        <begin position="168"/>
        <end position="186"/>
    </location>
</feature>
<comment type="caution">
    <text evidence="7">The sequence shown here is derived from an EMBL/GenBank/DDBJ whole genome shotgun (WGS) entry which is preliminary data.</text>
</comment>
<keyword evidence="4" id="KW-0472">Membrane</keyword>
<keyword evidence="4" id="KW-0812">Transmembrane</keyword>
<dbReference type="SMART" id="SM00342">
    <property type="entry name" value="HTH_ARAC"/>
    <property type="match status" value="1"/>
</dbReference>
<gene>
    <name evidence="6" type="ORF">CH360_13565</name>
    <name evidence="7" type="ORF">CH373_08150</name>
</gene>
<dbReference type="EMBL" id="NPDY01000014">
    <property type="protein sequence ID" value="PJZ68905.1"/>
    <property type="molecule type" value="Genomic_DNA"/>
</dbReference>
<dbReference type="GO" id="GO:0043565">
    <property type="term" value="F:sequence-specific DNA binding"/>
    <property type="evidence" value="ECO:0007669"/>
    <property type="project" value="InterPro"/>
</dbReference>
<dbReference type="RefSeq" id="WP_100714596.1">
    <property type="nucleotide sequence ID" value="NZ_NPDY01000014.1"/>
</dbReference>
<keyword evidence="1" id="KW-0805">Transcription regulation</keyword>
<keyword evidence="3" id="KW-0804">Transcription</keyword>
<feature type="transmembrane region" description="Helical" evidence="4">
    <location>
        <begin position="64"/>
        <end position="84"/>
    </location>
</feature>
<dbReference type="Proteomes" id="UP000231962">
    <property type="component" value="Unassembled WGS sequence"/>
</dbReference>
<dbReference type="Gene3D" id="1.10.10.60">
    <property type="entry name" value="Homeodomain-like"/>
    <property type="match status" value="1"/>
</dbReference>
<dbReference type="AlphaFoldDB" id="A0A2M9ZN15"/>
<dbReference type="SUPFAM" id="SSF46689">
    <property type="entry name" value="Homeodomain-like"/>
    <property type="match status" value="1"/>
</dbReference>
<feature type="transmembrane region" description="Helical" evidence="4">
    <location>
        <begin position="36"/>
        <end position="52"/>
    </location>
</feature>
<feature type="transmembrane region" description="Helical" evidence="4">
    <location>
        <begin position="96"/>
        <end position="114"/>
    </location>
</feature>
<dbReference type="InterPro" id="IPR018062">
    <property type="entry name" value="HTH_AraC-typ_CS"/>
</dbReference>
<keyword evidence="2" id="KW-0238">DNA-binding</keyword>
<evidence type="ECO:0000313" key="8">
    <source>
        <dbReference type="Proteomes" id="UP000231962"/>
    </source>
</evidence>
<dbReference type="PRINTS" id="PR00032">
    <property type="entry name" value="HTHARAC"/>
</dbReference>
<evidence type="ECO:0000313" key="7">
    <source>
        <dbReference type="EMBL" id="PJZ73476.1"/>
    </source>
</evidence>
<sequence>MISEIINILHYFCISNLFFLLVLFGWRYRYDKRTRLGALFILCILCYIILSLDPNSVLPFPVRVVLFFGLIALPFFFWMLSSAVFEDHFVPKPWHWSLLFGKELISAIAVFPVFDKINLRGPIESESVLSRVFIPTLLSLGFVIAAIIRTYSGKKDDLVETRRRFREFHILITGTVISFGIFSRLFLRGQELSDILDLINVVLAWILILAFMHLVLELKEGLVNDELNSSEEEKIVHVDPVLRKKIISAFEESKLYRIEGLTIGQLAEEIDVQEYKIRRLINQGMGFRNFPDFLNRYRIQEACEVLLDSEKDDLPIIRIAMDLGYQSLGPFNRAFKELTGVTPTEFRKSRSNGLANPVF</sequence>
<evidence type="ECO:0000256" key="1">
    <source>
        <dbReference type="ARBA" id="ARBA00023015"/>
    </source>
</evidence>
<dbReference type="InterPro" id="IPR018060">
    <property type="entry name" value="HTH_AraC"/>
</dbReference>
<evidence type="ECO:0000313" key="6">
    <source>
        <dbReference type="EMBL" id="PJZ68905.1"/>
    </source>
</evidence>
<feature type="transmembrane region" description="Helical" evidence="4">
    <location>
        <begin position="129"/>
        <end position="148"/>
    </location>
</feature>
<evidence type="ECO:0000256" key="4">
    <source>
        <dbReference type="SAM" id="Phobius"/>
    </source>
</evidence>